<dbReference type="AlphaFoldDB" id="A0AAV7TWC3"/>
<dbReference type="EMBL" id="JANPWB010000006">
    <property type="protein sequence ID" value="KAJ1180561.1"/>
    <property type="molecule type" value="Genomic_DNA"/>
</dbReference>
<name>A0AAV7TWC3_PLEWA</name>
<reference evidence="1" key="1">
    <citation type="journal article" date="2022" name="bioRxiv">
        <title>Sequencing and chromosome-scale assembly of the giantPleurodeles waltlgenome.</title>
        <authorList>
            <person name="Brown T."/>
            <person name="Elewa A."/>
            <person name="Iarovenko S."/>
            <person name="Subramanian E."/>
            <person name="Araus A.J."/>
            <person name="Petzold A."/>
            <person name="Susuki M."/>
            <person name="Suzuki K.-i.T."/>
            <person name="Hayashi T."/>
            <person name="Toyoda A."/>
            <person name="Oliveira C."/>
            <person name="Osipova E."/>
            <person name="Leigh N.D."/>
            <person name="Simon A."/>
            <person name="Yun M.H."/>
        </authorList>
    </citation>
    <scope>NUCLEOTIDE SEQUENCE</scope>
    <source>
        <strain evidence="1">20211129_DDA</strain>
        <tissue evidence="1">Liver</tissue>
    </source>
</reference>
<keyword evidence="2" id="KW-1185">Reference proteome</keyword>
<sequence>MGLSYLSSMKRFETWMDGMERTNVDNLRAELKRLFKERGLNVGKKDSKVDLQIALQAHEEVKRMQAATKEDDPEGDLEPD</sequence>
<evidence type="ECO:0000313" key="2">
    <source>
        <dbReference type="Proteomes" id="UP001066276"/>
    </source>
</evidence>
<comment type="caution">
    <text evidence="1">The sequence shown here is derived from an EMBL/GenBank/DDBJ whole genome shotgun (WGS) entry which is preliminary data.</text>
</comment>
<proteinExistence type="predicted"/>
<protein>
    <submittedName>
        <fullName evidence="1">Uncharacterized protein</fullName>
    </submittedName>
</protein>
<organism evidence="1 2">
    <name type="scientific">Pleurodeles waltl</name>
    <name type="common">Iberian ribbed newt</name>
    <dbReference type="NCBI Taxonomy" id="8319"/>
    <lineage>
        <taxon>Eukaryota</taxon>
        <taxon>Metazoa</taxon>
        <taxon>Chordata</taxon>
        <taxon>Craniata</taxon>
        <taxon>Vertebrata</taxon>
        <taxon>Euteleostomi</taxon>
        <taxon>Amphibia</taxon>
        <taxon>Batrachia</taxon>
        <taxon>Caudata</taxon>
        <taxon>Salamandroidea</taxon>
        <taxon>Salamandridae</taxon>
        <taxon>Pleurodelinae</taxon>
        <taxon>Pleurodeles</taxon>
    </lineage>
</organism>
<gene>
    <name evidence="1" type="ORF">NDU88_005782</name>
</gene>
<dbReference type="Proteomes" id="UP001066276">
    <property type="component" value="Chromosome 3_2"/>
</dbReference>
<accession>A0AAV7TWC3</accession>
<evidence type="ECO:0000313" key="1">
    <source>
        <dbReference type="EMBL" id="KAJ1180561.1"/>
    </source>
</evidence>